<name>B1WU81_CROS5</name>
<dbReference type="eggNOG" id="ENOG5030R1R">
    <property type="taxonomic scope" value="Bacteria"/>
</dbReference>
<feature type="transmembrane region" description="Helical" evidence="1">
    <location>
        <begin position="29"/>
        <end position="53"/>
    </location>
</feature>
<keyword evidence="1" id="KW-0472">Membrane</keyword>
<evidence type="ECO:0000256" key="1">
    <source>
        <dbReference type="SAM" id="Phobius"/>
    </source>
</evidence>
<dbReference type="KEGG" id="cyt:cce_2795"/>
<keyword evidence="1" id="KW-1133">Transmembrane helix</keyword>
<dbReference type="Proteomes" id="UP000001203">
    <property type="component" value="Chromosome circular"/>
</dbReference>
<sequence length="78" mass="8504">MKKMSKSTILSSICTKSITQVLPSCSISILVLSGYFSLLFGGLMIGLGGAMFYQALRSTQEQKLQETFVATSTHIHSR</sequence>
<keyword evidence="1" id="KW-0812">Transmembrane</keyword>
<accession>B1WU81</accession>
<protein>
    <submittedName>
        <fullName evidence="2">Uncharacterized protein</fullName>
    </submittedName>
</protein>
<evidence type="ECO:0000313" key="2">
    <source>
        <dbReference type="EMBL" id="ACB52143.1"/>
    </source>
</evidence>
<keyword evidence="3" id="KW-1185">Reference proteome</keyword>
<organism evidence="2 3">
    <name type="scientific">Crocosphaera subtropica (strain ATCC 51142 / BH68)</name>
    <name type="common">Cyanothece sp. (strain ATCC 51142)</name>
    <dbReference type="NCBI Taxonomy" id="43989"/>
    <lineage>
        <taxon>Bacteria</taxon>
        <taxon>Bacillati</taxon>
        <taxon>Cyanobacteriota</taxon>
        <taxon>Cyanophyceae</taxon>
        <taxon>Oscillatoriophycideae</taxon>
        <taxon>Chroococcales</taxon>
        <taxon>Aphanothecaceae</taxon>
        <taxon>Crocosphaera</taxon>
        <taxon>Crocosphaera subtropica</taxon>
    </lineage>
</organism>
<dbReference type="EMBL" id="CP000806">
    <property type="protein sequence ID" value="ACB52143.1"/>
    <property type="molecule type" value="Genomic_DNA"/>
</dbReference>
<reference evidence="2 3" key="1">
    <citation type="journal article" date="2008" name="Proc. Natl. Acad. Sci. U.S.A.">
        <title>The genome of Cyanothece 51142, a unicellular diazotrophic cyanobacterium important in the marine nitrogen cycle.</title>
        <authorList>
            <person name="Welsh E.A."/>
            <person name="Liberton M."/>
            <person name="Stoeckel J."/>
            <person name="Loh T."/>
            <person name="Elvitigala T."/>
            <person name="Wang C."/>
            <person name="Wollam A."/>
            <person name="Fulton R.S."/>
            <person name="Clifton S.W."/>
            <person name="Jacobs J.M."/>
            <person name="Aurora R."/>
            <person name="Ghosh B.K."/>
            <person name="Sherman L.A."/>
            <person name="Smith R.D."/>
            <person name="Wilson R.K."/>
            <person name="Pakrasi H.B."/>
        </authorList>
    </citation>
    <scope>NUCLEOTIDE SEQUENCE [LARGE SCALE GENOMIC DNA]</scope>
    <source>
        <strain evidence="3">ATCC 51142 / BH68</strain>
    </source>
</reference>
<evidence type="ECO:0000313" key="3">
    <source>
        <dbReference type="Proteomes" id="UP000001203"/>
    </source>
</evidence>
<dbReference type="AlphaFoldDB" id="B1WU81"/>
<dbReference type="HOGENOM" id="CLU_2616071_0_0_3"/>
<gene>
    <name evidence="2" type="ordered locus">cce_2795</name>
</gene>
<proteinExistence type="predicted"/>